<evidence type="ECO:0000313" key="1">
    <source>
        <dbReference type="EMBL" id="GFT04596.1"/>
    </source>
</evidence>
<gene>
    <name evidence="1" type="ORF">NPIL_526531</name>
</gene>
<sequence length="191" mass="22593">MQASILATNVVLEPRIIVVENEEWIEELSHRQNRKIRNQENNSRNSDFVAVRGSDRLLEKHIKLMFQEEDSPNLNQVEHINCQRKRSNKKKTKKPAVPKRRVISENRNPFPTPVTLPINELCAQRQLERIHGNYKTKDKRYILVKWENIENLEYVEESQLSRCAHHNLETTVVESRPEIISVVTCKQEYLM</sequence>
<name>A0A8X6NBQ9_NEPPI</name>
<protein>
    <submittedName>
        <fullName evidence="1">Uncharacterized protein</fullName>
    </submittedName>
</protein>
<comment type="caution">
    <text evidence="1">The sequence shown here is derived from an EMBL/GenBank/DDBJ whole genome shotgun (WGS) entry which is preliminary data.</text>
</comment>
<reference evidence="1" key="1">
    <citation type="submission" date="2020-08" db="EMBL/GenBank/DDBJ databases">
        <title>Multicomponent nature underlies the extraordinary mechanical properties of spider dragline silk.</title>
        <authorList>
            <person name="Kono N."/>
            <person name="Nakamura H."/>
            <person name="Mori M."/>
            <person name="Yoshida Y."/>
            <person name="Ohtoshi R."/>
            <person name="Malay A.D."/>
            <person name="Moran D.A.P."/>
            <person name="Tomita M."/>
            <person name="Numata K."/>
            <person name="Arakawa K."/>
        </authorList>
    </citation>
    <scope>NUCLEOTIDE SEQUENCE</scope>
</reference>
<accession>A0A8X6NBQ9</accession>
<keyword evidence="2" id="KW-1185">Reference proteome</keyword>
<dbReference type="EMBL" id="BMAW01007612">
    <property type="protein sequence ID" value="GFT04596.1"/>
    <property type="molecule type" value="Genomic_DNA"/>
</dbReference>
<dbReference type="Proteomes" id="UP000887013">
    <property type="component" value="Unassembled WGS sequence"/>
</dbReference>
<evidence type="ECO:0000313" key="2">
    <source>
        <dbReference type="Proteomes" id="UP000887013"/>
    </source>
</evidence>
<proteinExistence type="predicted"/>
<dbReference type="AlphaFoldDB" id="A0A8X6NBQ9"/>
<organism evidence="1 2">
    <name type="scientific">Nephila pilipes</name>
    <name type="common">Giant wood spider</name>
    <name type="synonym">Nephila maculata</name>
    <dbReference type="NCBI Taxonomy" id="299642"/>
    <lineage>
        <taxon>Eukaryota</taxon>
        <taxon>Metazoa</taxon>
        <taxon>Ecdysozoa</taxon>
        <taxon>Arthropoda</taxon>
        <taxon>Chelicerata</taxon>
        <taxon>Arachnida</taxon>
        <taxon>Araneae</taxon>
        <taxon>Araneomorphae</taxon>
        <taxon>Entelegynae</taxon>
        <taxon>Araneoidea</taxon>
        <taxon>Nephilidae</taxon>
        <taxon>Nephila</taxon>
    </lineage>
</organism>